<proteinExistence type="predicted"/>
<organism evidence="1 2">
    <name type="scientific">Cercospora zeae-maydis SCOH1-5</name>
    <dbReference type="NCBI Taxonomy" id="717836"/>
    <lineage>
        <taxon>Eukaryota</taxon>
        <taxon>Fungi</taxon>
        <taxon>Dikarya</taxon>
        <taxon>Ascomycota</taxon>
        <taxon>Pezizomycotina</taxon>
        <taxon>Dothideomycetes</taxon>
        <taxon>Dothideomycetidae</taxon>
        <taxon>Mycosphaerellales</taxon>
        <taxon>Mycosphaerellaceae</taxon>
        <taxon>Cercospora</taxon>
    </lineage>
</organism>
<dbReference type="AlphaFoldDB" id="A0A6A6FHG2"/>
<protein>
    <submittedName>
        <fullName evidence="1">Uncharacterized protein</fullName>
    </submittedName>
</protein>
<reference evidence="1" key="1">
    <citation type="journal article" date="2020" name="Stud. Mycol.">
        <title>101 Dothideomycetes genomes: a test case for predicting lifestyles and emergence of pathogens.</title>
        <authorList>
            <person name="Haridas S."/>
            <person name="Albert R."/>
            <person name="Binder M."/>
            <person name="Bloem J."/>
            <person name="Labutti K."/>
            <person name="Salamov A."/>
            <person name="Andreopoulos B."/>
            <person name="Baker S."/>
            <person name="Barry K."/>
            <person name="Bills G."/>
            <person name="Bluhm B."/>
            <person name="Cannon C."/>
            <person name="Castanera R."/>
            <person name="Culley D."/>
            <person name="Daum C."/>
            <person name="Ezra D."/>
            <person name="Gonzalez J."/>
            <person name="Henrissat B."/>
            <person name="Kuo A."/>
            <person name="Liang C."/>
            <person name="Lipzen A."/>
            <person name="Lutzoni F."/>
            <person name="Magnuson J."/>
            <person name="Mondo S."/>
            <person name="Nolan M."/>
            <person name="Ohm R."/>
            <person name="Pangilinan J."/>
            <person name="Park H.-J."/>
            <person name="Ramirez L."/>
            <person name="Alfaro M."/>
            <person name="Sun H."/>
            <person name="Tritt A."/>
            <person name="Yoshinaga Y."/>
            <person name="Zwiers L.-H."/>
            <person name="Turgeon B."/>
            <person name="Goodwin S."/>
            <person name="Spatafora J."/>
            <person name="Crous P."/>
            <person name="Grigoriev I."/>
        </authorList>
    </citation>
    <scope>NUCLEOTIDE SEQUENCE</scope>
    <source>
        <strain evidence="1">SCOH1-5</strain>
    </source>
</reference>
<name>A0A6A6FHG2_9PEZI</name>
<dbReference type="Proteomes" id="UP000799539">
    <property type="component" value="Unassembled WGS sequence"/>
</dbReference>
<dbReference type="EMBL" id="ML992672">
    <property type="protein sequence ID" value="KAF2212678.1"/>
    <property type="molecule type" value="Genomic_DNA"/>
</dbReference>
<evidence type="ECO:0000313" key="2">
    <source>
        <dbReference type="Proteomes" id="UP000799539"/>
    </source>
</evidence>
<accession>A0A6A6FHG2</accession>
<sequence length="78" mass="8738">MVAFFVSAYSTARQRLRLGRPNGSFRLAVFLIPASRASLVSVVRALVLPITTPRYLTSSMTMRQISFILIQRILDSHA</sequence>
<keyword evidence="2" id="KW-1185">Reference proteome</keyword>
<evidence type="ECO:0000313" key="1">
    <source>
        <dbReference type="EMBL" id="KAF2212678.1"/>
    </source>
</evidence>
<gene>
    <name evidence="1" type="ORF">CERZMDRAFT_111750</name>
</gene>